<feature type="compositionally biased region" description="Polar residues" evidence="3">
    <location>
        <begin position="9"/>
        <end position="24"/>
    </location>
</feature>
<evidence type="ECO:0000256" key="3">
    <source>
        <dbReference type="SAM" id="MobiDB-lite"/>
    </source>
</evidence>
<sequence>MMSRPPRSPVTNSEKSSDDTLTPRSVPSVYNQRIGFLYLALVSGFLILAGRVFYLQVPQHQEFKKQAITQQKKVISIAGKRGIITDRAGHKLAIDVPAFAIYVDPEYLKEKPAEIVPKLAPLLNEPQDKLLKNLSGNFWHYIKRKVDEKTAQEIRKLKIPGIGILSENKRIYPHNDMAASLIGYTDIDNLGQEGIEKSFNEFLQGGATKAGILTDAYGNELLRIDGDLPFLTEKAKANKVVLTIDENIQYLAERELKKGMEATQAERGVAIVMGIPDGDLLALATNPSVNLNEIPGKGWDPRIKNWAVTDFYEPGSTMKVFTLAAALEAGKTSIDEVIQVPTLIHVDNWPVHDHHQPPGLVRSLKPFQILELSSNVGSSMLGRRMKPEQHRNLLLKFGFGKKTHSKLNGEVGGLLPELPWAASRQSTVSFGQGVAVTPLQVVTAASAIANKGIRIEPRIIHEIVSPENKVIKQFPPNKTRTLSEKTAQEMLNMMMQVVESPHGTAHNAKIPGYLLGGKTGTADKVVNGRYNGDVMASFIGVLPADNPRYVIFVLFDAPKAAHYASMTAVPVYKEICKNLITYYGLQPSHPEELKH</sequence>
<dbReference type="SUPFAM" id="SSF56519">
    <property type="entry name" value="Penicillin binding protein dimerisation domain"/>
    <property type="match status" value="1"/>
</dbReference>
<dbReference type="EMBL" id="PFFQ01000026">
    <property type="protein sequence ID" value="PIW17222.1"/>
    <property type="molecule type" value="Genomic_DNA"/>
</dbReference>
<evidence type="ECO:0008006" key="9">
    <source>
        <dbReference type="Google" id="ProtNLM"/>
    </source>
</evidence>
<dbReference type="InterPro" id="IPR012338">
    <property type="entry name" value="Beta-lactam/transpept-like"/>
</dbReference>
<reference evidence="7 8" key="1">
    <citation type="submission" date="2017-09" db="EMBL/GenBank/DDBJ databases">
        <title>Depth-based differentiation of microbial function through sediment-hosted aquifers and enrichment of novel symbionts in the deep terrestrial subsurface.</title>
        <authorList>
            <person name="Probst A.J."/>
            <person name="Ladd B."/>
            <person name="Jarett J.K."/>
            <person name="Geller-Mcgrath D.E."/>
            <person name="Sieber C.M."/>
            <person name="Emerson J.B."/>
            <person name="Anantharaman K."/>
            <person name="Thomas B.C."/>
            <person name="Malmstrom R."/>
            <person name="Stieglmeier M."/>
            <person name="Klingl A."/>
            <person name="Woyke T."/>
            <person name="Ryan C.M."/>
            <person name="Banfield J.F."/>
        </authorList>
    </citation>
    <scope>NUCLEOTIDE SEQUENCE [LARGE SCALE GENOMIC DNA]</scope>
    <source>
        <strain evidence="7">CG17_big_fil_post_rev_8_21_14_2_50_48_46</strain>
    </source>
</reference>
<feature type="domain" description="Penicillin-binding protein transpeptidase" evidence="5">
    <location>
        <begin position="268"/>
        <end position="576"/>
    </location>
</feature>
<organism evidence="7 8">
    <name type="scientific">bacterium (Candidatus Blackallbacteria) CG17_big_fil_post_rev_8_21_14_2_50_48_46</name>
    <dbReference type="NCBI Taxonomy" id="2014261"/>
    <lineage>
        <taxon>Bacteria</taxon>
        <taxon>Candidatus Blackallbacteria</taxon>
    </lineage>
</organism>
<dbReference type="PANTHER" id="PTHR30627:SF1">
    <property type="entry name" value="PEPTIDOGLYCAN D,D-TRANSPEPTIDASE FTSI"/>
    <property type="match status" value="1"/>
</dbReference>
<dbReference type="AlphaFoldDB" id="A0A2M7G5H2"/>
<evidence type="ECO:0000256" key="1">
    <source>
        <dbReference type="ARBA" id="ARBA00004370"/>
    </source>
</evidence>
<feature type="region of interest" description="Disordered" evidence="3">
    <location>
        <begin position="1"/>
        <end position="24"/>
    </location>
</feature>
<comment type="subcellular location">
    <subcellularLocation>
        <location evidence="1">Membrane</location>
    </subcellularLocation>
</comment>
<keyword evidence="4" id="KW-1133">Transmembrane helix</keyword>
<evidence type="ECO:0000256" key="4">
    <source>
        <dbReference type="SAM" id="Phobius"/>
    </source>
</evidence>
<feature type="domain" description="Penicillin-binding protein dimerisation" evidence="6">
    <location>
        <begin position="77"/>
        <end position="222"/>
    </location>
</feature>
<gene>
    <name evidence="7" type="ORF">COW36_09630</name>
</gene>
<comment type="caution">
    <text evidence="7">The sequence shown here is derived from an EMBL/GenBank/DDBJ whole genome shotgun (WGS) entry which is preliminary data.</text>
</comment>
<dbReference type="GO" id="GO:0071555">
    <property type="term" value="P:cell wall organization"/>
    <property type="evidence" value="ECO:0007669"/>
    <property type="project" value="TreeGrafter"/>
</dbReference>
<keyword evidence="4" id="KW-0812">Transmembrane</keyword>
<dbReference type="GO" id="GO:0005886">
    <property type="term" value="C:plasma membrane"/>
    <property type="evidence" value="ECO:0007669"/>
    <property type="project" value="TreeGrafter"/>
</dbReference>
<evidence type="ECO:0000259" key="6">
    <source>
        <dbReference type="Pfam" id="PF03717"/>
    </source>
</evidence>
<dbReference type="SUPFAM" id="SSF56601">
    <property type="entry name" value="beta-lactamase/transpeptidase-like"/>
    <property type="match status" value="1"/>
</dbReference>
<dbReference type="InterPro" id="IPR001460">
    <property type="entry name" value="PCN-bd_Tpept"/>
</dbReference>
<dbReference type="Proteomes" id="UP000231019">
    <property type="component" value="Unassembled WGS sequence"/>
</dbReference>
<evidence type="ECO:0000256" key="2">
    <source>
        <dbReference type="ARBA" id="ARBA00023136"/>
    </source>
</evidence>
<dbReference type="PANTHER" id="PTHR30627">
    <property type="entry name" value="PEPTIDOGLYCAN D,D-TRANSPEPTIDASE"/>
    <property type="match status" value="1"/>
</dbReference>
<dbReference type="InterPro" id="IPR036138">
    <property type="entry name" value="PBP_dimer_sf"/>
</dbReference>
<dbReference type="InterPro" id="IPR005311">
    <property type="entry name" value="PBP_dimer"/>
</dbReference>
<protein>
    <recommendedName>
        <fullName evidence="9">Penicillin-binding protein</fullName>
    </recommendedName>
</protein>
<keyword evidence="2 4" id="KW-0472">Membrane</keyword>
<dbReference type="GO" id="GO:0008658">
    <property type="term" value="F:penicillin binding"/>
    <property type="evidence" value="ECO:0007669"/>
    <property type="project" value="InterPro"/>
</dbReference>
<feature type="transmembrane region" description="Helical" evidence="4">
    <location>
        <begin position="34"/>
        <end position="54"/>
    </location>
</feature>
<dbReference type="InterPro" id="IPR050515">
    <property type="entry name" value="Beta-lactam/transpept"/>
</dbReference>
<accession>A0A2M7G5H2</accession>
<dbReference type="Pfam" id="PF00905">
    <property type="entry name" value="Transpeptidase"/>
    <property type="match status" value="1"/>
</dbReference>
<name>A0A2M7G5H2_9BACT</name>
<evidence type="ECO:0000313" key="8">
    <source>
        <dbReference type="Proteomes" id="UP000231019"/>
    </source>
</evidence>
<dbReference type="Gene3D" id="3.40.710.10">
    <property type="entry name" value="DD-peptidase/beta-lactamase superfamily"/>
    <property type="match status" value="1"/>
</dbReference>
<dbReference type="Pfam" id="PF03717">
    <property type="entry name" value="PBP_dimer"/>
    <property type="match status" value="1"/>
</dbReference>
<evidence type="ECO:0000313" key="7">
    <source>
        <dbReference type="EMBL" id="PIW17222.1"/>
    </source>
</evidence>
<evidence type="ECO:0000259" key="5">
    <source>
        <dbReference type="Pfam" id="PF00905"/>
    </source>
</evidence>
<dbReference type="Gene3D" id="3.30.450.330">
    <property type="match status" value="1"/>
</dbReference>
<proteinExistence type="predicted"/>
<dbReference type="Gene3D" id="3.90.1310.10">
    <property type="entry name" value="Penicillin-binding protein 2a (Domain 2)"/>
    <property type="match status" value="1"/>
</dbReference>